<accession>A0A2S3IF46</accession>
<organism evidence="2">
    <name type="scientific">Panicum hallii</name>
    <dbReference type="NCBI Taxonomy" id="206008"/>
    <lineage>
        <taxon>Eukaryota</taxon>
        <taxon>Viridiplantae</taxon>
        <taxon>Streptophyta</taxon>
        <taxon>Embryophyta</taxon>
        <taxon>Tracheophyta</taxon>
        <taxon>Spermatophyta</taxon>
        <taxon>Magnoliopsida</taxon>
        <taxon>Liliopsida</taxon>
        <taxon>Poales</taxon>
        <taxon>Poaceae</taxon>
        <taxon>PACMAD clade</taxon>
        <taxon>Panicoideae</taxon>
        <taxon>Panicodae</taxon>
        <taxon>Paniceae</taxon>
        <taxon>Panicinae</taxon>
        <taxon>Panicum</taxon>
        <taxon>Panicum sect. Panicum</taxon>
    </lineage>
</organism>
<protein>
    <submittedName>
        <fullName evidence="2">Uncharacterized protein</fullName>
    </submittedName>
</protein>
<dbReference type="Proteomes" id="UP000243499">
    <property type="component" value="Chromosome 8"/>
</dbReference>
<feature type="region of interest" description="Disordered" evidence="1">
    <location>
        <begin position="72"/>
        <end position="102"/>
    </location>
</feature>
<feature type="region of interest" description="Disordered" evidence="1">
    <location>
        <begin position="1"/>
        <end position="32"/>
    </location>
</feature>
<proteinExistence type="predicted"/>
<dbReference type="Gramene" id="PAN43274">
    <property type="protein sequence ID" value="PAN43274"/>
    <property type="gene ID" value="PAHAL_8G242100"/>
</dbReference>
<dbReference type="EMBL" id="CM008053">
    <property type="protein sequence ID" value="PAN43274.2"/>
    <property type="molecule type" value="Genomic_DNA"/>
</dbReference>
<evidence type="ECO:0000313" key="2">
    <source>
        <dbReference type="EMBL" id="PAN43274.2"/>
    </source>
</evidence>
<dbReference type="AlphaFoldDB" id="A0A2S3IF46"/>
<name>A0A2S3IF46_9POAL</name>
<gene>
    <name evidence="2" type="ORF">PAHAL_8G242100</name>
</gene>
<reference evidence="2" key="1">
    <citation type="submission" date="2018-04" db="EMBL/GenBank/DDBJ databases">
        <title>WGS assembly of Panicum hallii.</title>
        <authorList>
            <person name="Lovell J."/>
            <person name="Jenkins J."/>
            <person name="Lowry D."/>
            <person name="Mamidi S."/>
            <person name="Sreedasyam A."/>
            <person name="Weng X."/>
            <person name="Barry K."/>
            <person name="Bonette J."/>
            <person name="Campitelli B."/>
            <person name="Daum C."/>
            <person name="Gordon S."/>
            <person name="Gould B."/>
            <person name="Lipzen A."/>
            <person name="Macqueen A."/>
            <person name="Palacio-Mejia J."/>
            <person name="Plott C."/>
            <person name="Shakirov E."/>
            <person name="Shu S."/>
            <person name="Yoshinaga Y."/>
            <person name="Zane M."/>
            <person name="Rokhsar D."/>
            <person name="Grimwood J."/>
            <person name="Schmutz J."/>
            <person name="Juenger T."/>
        </authorList>
    </citation>
    <scope>NUCLEOTIDE SEQUENCE [LARGE SCALE GENOMIC DNA]</scope>
    <source>
        <strain evidence="2">FIL2</strain>
    </source>
</reference>
<evidence type="ECO:0000256" key="1">
    <source>
        <dbReference type="SAM" id="MobiDB-lite"/>
    </source>
</evidence>
<sequence>MLTAIHADCGTGEETMASVPPPAPGRRHHTDHKLHAMRRARLSAAFFSAALGLAVDPEPRAGSSAVRHHRLDAQAAGGPAPPSRTHEGSMRCGGHLHWHGHA</sequence>